<gene>
    <name evidence="1" type="ORF">GCM10025876_18080</name>
</gene>
<keyword evidence="2" id="KW-1185">Reference proteome</keyword>
<sequence>MRLDPESTEAIEALLRSLAIAPTRSLQSRLSSSGSGDVRFASLLESAPLVTDLVREWKAALGADLSVAEALHFEALFAAGAADISEALPPNMSYLKTLHTIRERAALALYDYAREINWRRPVLFVRALAVARGYLRDVVGHSDLTSAARRKEFTGRLGVATVLAARFSTASPSEVSEAIYTLTESLKQGNDPASAVPYLIEAAVLRFDIERDPAALLSQVRSATAYMSKHDYECTPAAQLASCDAYLRLASVARPRARQAAIEQAATFLQNALRNSPDSDDAVRALLLDVLIEACRVGPEILDGDSILGLRLPFGARLDPPSTLLKTLAAAMAARINDRALAGDLLARGVCADLLTLSSAETQVEQLRTAVDLRRGSEP</sequence>
<dbReference type="Proteomes" id="UP001157125">
    <property type="component" value="Unassembled WGS sequence"/>
</dbReference>
<comment type="caution">
    <text evidence="1">The sequence shown here is derived from an EMBL/GenBank/DDBJ whole genome shotgun (WGS) entry which is preliminary data.</text>
</comment>
<name>A0ABQ6ICS5_9MICO</name>
<protein>
    <submittedName>
        <fullName evidence="1">Uncharacterized protein</fullName>
    </submittedName>
</protein>
<evidence type="ECO:0000313" key="2">
    <source>
        <dbReference type="Proteomes" id="UP001157125"/>
    </source>
</evidence>
<proteinExistence type="predicted"/>
<dbReference type="EMBL" id="BSUN01000001">
    <property type="protein sequence ID" value="GMA35604.1"/>
    <property type="molecule type" value="Genomic_DNA"/>
</dbReference>
<evidence type="ECO:0000313" key="1">
    <source>
        <dbReference type="EMBL" id="GMA35604.1"/>
    </source>
</evidence>
<reference evidence="2" key="1">
    <citation type="journal article" date="2019" name="Int. J. Syst. Evol. Microbiol.">
        <title>The Global Catalogue of Microorganisms (GCM) 10K type strain sequencing project: providing services to taxonomists for standard genome sequencing and annotation.</title>
        <authorList>
            <consortium name="The Broad Institute Genomics Platform"/>
            <consortium name="The Broad Institute Genome Sequencing Center for Infectious Disease"/>
            <person name="Wu L."/>
            <person name="Ma J."/>
        </authorList>
    </citation>
    <scope>NUCLEOTIDE SEQUENCE [LARGE SCALE GENOMIC DNA]</scope>
    <source>
        <strain evidence="2">NBRC 112299</strain>
    </source>
</reference>
<accession>A0ABQ6ICS5</accession>
<organism evidence="1 2">
    <name type="scientific">Demequina litorisediminis</name>
    <dbReference type="NCBI Taxonomy" id="1849022"/>
    <lineage>
        <taxon>Bacteria</taxon>
        <taxon>Bacillati</taxon>
        <taxon>Actinomycetota</taxon>
        <taxon>Actinomycetes</taxon>
        <taxon>Micrococcales</taxon>
        <taxon>Demequinaceae</taxon>
        <taxon>Demequina</taxon>
    </lineage>
</organism>